<dbReference type="CDD" id="cd12879">
    <property type="entry name" value="SPRY3_RyR"/>
    <property type="match status" value="1"/>
</dbReference>
<dbReference type="Gene3D" id="2.60.120.920">
    <property type="match status" value="1"/>
</dbReference>
<dbReference type="InterPro" id="IPR001870">
    <property type="entry name" value="B30.2/SPRY"/>
</dbReference>
<feature type="region of interest" description="Disordered" evidence="1">
    <location>
        <begin position="74"/>
        <end position="134"/>
    </location>
</feature>
<dbReference type="Pfam" id="PF21119">
    <property type="entry name" value="RYDR_Jsol"/>
    <property type="match status" value="1"/>
</dbReference>
<sequence>MCIVLYQEIANLSQVASGAPRFSDVFNADLQRGYSEDAAEVDELSPRGSHAVLMKTRSTDHLSGVEHATLSAATQRSLRSATSDDALGKKDMGPDAIPPVEPERKRRGKSPFRFFRKSTDKKEPDIPGPTNYMNGELMTERKGPVTMTQLAAQTVPLIATPQITERRPSAIKPASSRLKLDAEKGGEPMEQLDSSCLELLDEYFYGVRIFPGQDPNHVFCGWVTTTYKQHDNSAFENSKVRKVTFVGLSEDGTNKEVLERHDCYLVSAGQLLTEVSQESRTSNQGMFVGCHVDLALGTLTFTAEGRPSRTVFRVEPGTKLFPAAFFEATSKEVLQFELGRTPTTLPLSAALLQTTGKHVVPQCPPRLKVQCLQRHSWARVPDKSLRPHALKLSDIRGWSLLCEDPVSMLAVHIPEEDRCIDILELIEQERLLSFHAHTLVLYGALCFQGNHRAAHTICGHVDAKQLLYAIQNQYLSGPLRLRFADLLISLHLESFAYARTLTQNEFIIPLGSELKEMYESVESTHQLTTLQSVSLRPEVVMSHIQTDVTSIKDLSTPYFPLDELKNFVMEALQSAVYLNNFPMRDPIGGSNTCLFVPIIKLVDKLLLIGFLEDYDLESLLILIDPETFDPEYNPENGTHGPPLKGLMQMQLEEGPKLELCHALHHLLGIQLRHRVEGLVAFCRGFVSELQSDQLRRYISIKQEDLPAAVAARKTREFRCAPKDQMRAILSFKTIDEEGGAIDQCPCGDPLRETMRNFHEVLTAKMKTVLQAPEEEGAEAEENGSAPSATSKVAVWGKKLLTLIKLFKAQVGDEEEKEEGKVEIPQGPEDPFVRKIVTTITSWAEGSEIENTQLVREMFRLLLRLYNSPGEMINALGTTYVLGENSKSDILRLLEDLEKVRSLLPVQMEPEEEEVMRTSLWAMVNNRVFFQHPDLIRILKVHEDVIAVMMNTLGKRAQQTSESPEKVLHSSTARESPHPGYLHMASWWSRGGSPGPCRRAAVGR</sequence>
<feature type="compositionally biased region" description="Basic residues" evidence="1">
    <location>
        <begin position="105"/>
        <end position="116"/>
    </location>
</feature>
<feature type="compositionally biased region" description="Polar residues" evidence="1">
    <location>
        <begin position="74"/>
        <end position="83"/>
    </location>
</feature>
<dbReference type="Pfam" id="PF00622">
    <property type="entry name" value="SPRY"/>
    <property type="match status" value="1"/>
</dbReference>
<dbReference type="EMBL" id="CP092865">
    <property type="protein sequence ID" value="UYV64348.1"/>
    <property type="molecule type" value="Genomic_DNA"/>
</dbReference>
<accession>A0ABY6K936</accession>
<keyword evidence="4" id="KW-1185">Reference proteome</keyword>
<dbReference type="InterPro" id="IPR035762">
    <property type="entry name" value="SPRY3_RyR"/>
</dbReference>
<feature type="domain" description="B30.2/SPRY" evidence="2">
    <location>
        <begin position="137"/>
        <end position="343"/>
    </location>
</feature>
<dbReference type="InterPro" id="IPR003877">
    <property type="entry name" value="SPRY_dom"/>
</dbReference>
<evidence type="ECO:0000313" key="4">
    <source>
        <dbReference type="Proteomes" id="UP001235939"/>
    </source>
</evidence>
<evidence type="ECO:0000256" key="1">
    <source>
        <dbReference type="SAM" id="MobiDB-lite"/>
    </source>
</evidence>
<dbReference type="InterPro" id="IPR048581">
    <property type="entry name" value="RYDR_Jsol"/>
</dbReference>
<dbReference type="SMART" id="SM00449">
    <property type="entry name" value="SPRY"/>
    <property type="match status" value="1"/>
</dbReference>
<dbReference type="PANTHER" id="PTHR46399:SF8">
    <property type="entry name" value="B30.2_SPRY DOMAIN-CONTAINING PROTEIN"/>
    <property type="match status" value="1"/>
</dbReference>
<dbReference type="PROSITE" id="PS50188">
    <property type="entry name" value="B302_SPRY"/>
    <property type="match status" value="1"/>
</dbReference>
<feature type="region of interest" description="Disordered" evidence="1">
    <location>
        <begin position="955"/>
        <end position="977"/>
    </location>
</feature>
<gene>
    <name evidence="3" type="ORF">LAZ67_3000350</name>
</gene>
<dbReference type="Proteomes" id="UP001235939">
    <property type="component" value="Chromosome 03"/>
</dbReference>
<evidence type="ECO:0000259" key="2">
    <source>
        <dbReference type="PROSITE" id="PS50188"/>
    </source>
</evidence>
<name>A0ABY6K936_9ARAC</name>
<dbReference type="InterPro" id="IPR015925">
    <property type="entry name" value="Ryanodine_IP3_receptor"/>
</dbReference>
<dbReference type="InterPro" id="IPR043136">
    <property type="entry name" value="B30.2/SPRY_sf"/>
</dbReference>
<evidence type="ECO:0000313" key="3">
    <source>
        <dbReference type="EMBL" id="UYV64348.1"/>
    </source>
</evidence>
<proteinExistence type="predicted"/>
<reference evidence="3 4" key="1">
    <citation type="submission" date="2022-01" db="EMBL/GenBank/DDBJ databases">
        <title>A chromosomal length assembly of Cordylochernes scorpioides.</title>
        <authorList>
            <person name="Zeh D."/>
            <person name="Zeh J."/>
        </authorList>
    </citation>
    <scope>NUCLEOTIDE SEQUENCE [LARGE SCALE GENOMIC DNA]</scope>
    <source>
        <strain evidence="3">IN4F17</strain>
        <tissue evidence="3">Whole Body</tissue>
    </source>
</reference>
<dbReference type="PANTHER" id="PTHR46399">
    <property type="entry name" value="B30.2/SPRY DOMAIN-CONTAINING PROTEIN"/>
    <property type="match status" value="1"/>
</dbReference>
<organism evidence="3 4">
    <name type="scientific">Cordylochernes scorpioides</name>
    <dbReference type="NCBI Taxonomy" id="51811"/>
    <lineage>
        <taxon>Eukaryota</taxon>
        <taxon>Metazoa</taxon>
        <taxon>Ecdysozoa</taxon>
        <taxon>Arthropoda</taxon>
        <taxon>Chelicerata</taxon>
        <taxon>Arachnida</taxon>
        <taxon>Pseudoscorpiones</taxon>
        <taxon>Cheliferoidea</taxon>
        <taxon>Chernetidae</taxon>
        <taxon>Cordylochernes</taxon>
    </lineage>
</organism>
<protein>
    <submittedName>
        <fullName evidence="3">RYR2</fullName>
    </submittedName>
</protein>
<dbReference type="Pfam" id="PF01365">
    <property type="entry name" value="RYDR_ITPR"/>
    <property type="match status" value="1"/>
</dbReference>
<dbReference type="InterPro" id="IPR000699">
    <property type="entry name" value="RIH_dom"/>
</dbReference>